<evidence type="ECO:0000313" key="2">
    <source>
        <dbReference type="EMBL" id="KAF5894111.1"/>
    </source>
</evidence>
<organism evidence="2 3">
    <name type="scientific">Clarias magur</name>
    <name type="common">Asian catfish</name>
    <name type="synonym">Macropteronotus magur</name>
    <dbReference type="NCBI Taxonomy" id="1594786"/>
    <lineage>
        <taxon>Eukaryota</taxon>
        <taxon>Metazoa</taxon>
        <taxon>Chordata</taxon>
        <taxon>Craniata</taxon>
        <taxon>Vertebrata</taxon>
        <taxon>Euteleostomi</taxon>
        <taxon>Actinopterygii</taxon>
        <taxon>Neopterygii</taxon>
        <taxon>Teleostei</taxon>
        <taxon>Ostariophysi</taxon>
        <taxon>Siluriformes</taxon>
        <taxon>Clariidae</taxon>
        <taxon>Clarias</taxon>
    </lineage>
</organism>
<gene>
    <name evidence="2" type="primary">tfcd</name>
    <name evidence="2" type="ORF">DAT39_016186</name>
</gene>
<evidence type="ECO:0000256" key="1">
    <source>
        <dbReference type="SAM" id="MobiDB-lite"/>
    </source>
</evidence>
<dbReference type="EMBL" id="QNUK01000392">
    <property type="protein sequence ID" value="KAF5894111.1"/>
    <property type="molecule type" value="Genomic_DNA"/>
</dbReference>
<feature type="region of interest" description="Disordered" evidence="1">
    <location>
        <begin position="1"/>
        <end position="23"/>
    </location>
</feature>
<proteinExistence type="predicted"/>
<sequence>MKCHDSQTESDKAAGVTPSFQSGDGFRGNGGQLMVVIILNHFPSLSSARSL</sequence>
<reference evidence="2" key="1">
    <citation type="submission" date="2020-07" db="EMBL/GenBank/DDBJ databases">
        <title>Clarias magur genome sequencing, assembly and annotation.</title>
        <authorList>
            <person name="Kushwaha B."/>
            <person name="Kumar R."/>
            <person name="Das P."/>
            <person name="Joshi C.G."/>
            <person name="Kumar D."/>
            <person name="Nagpure N.S."/>
            <person name="Pandey M."/>
            <person name="Agarwal S."/>
            <person name="Srivastava S."/>
            <person name="Singh M."/>
            <person name="Sahoo L."/>
            <person name="Jayasankar P."/>
            <person name="Meher P.K."/>
            <person name="Koringa P.G."/>
            <person name="Iquebal M.A."/>
            <person name="Das S.P."/>
            <person name="Bit A."/>
            <person name="Patnaik S."/>
            <person name="Patel N."/>
            <person name="Shah T.M."/>
            <person name="Hinsu A."/>
            <person name="Jena J.K."/>
        </authorList>
    </citation>
    <scope>NUCLEOTIDE SEQUENCE</scope>
    <source>
        <strain evidence="2">CIFAMagur01</strain>
        <tissue evidence="2">Testis</tissue>
    </source>
</reference>
<evidence type="ECO:0000313" key="3">
    <source>
        <dbReference type="Proteomes" id="UP000727407"/>
    </source>
</evidence>
<feature type="compositionally biased region" description="Basic and acidic residues" evidence="1">
    <location>
        <begin position="1"/>
        <end position="12"/>
    </location>
</feature>
<keyword evidence="3" id="KW-1185">Reference proteome</keyword>
<protein>
    <submittedName>
        <fullName evidence="2">Tubulin-folding cofactor D</fullName>
    </submittedName>
</protein>
<comment type="caution">
    <text evidence="2">The sequence shown here is derived from an EMBL/GenBank/DDBJ whole genome shotgun (WGS) entry which is preliminary data.</text>
</comment>
<accession>A0A8J4TXP3</accession>
<name>A0A8J4TXP3_CLAMG</name>
<dbReference type="Proteomes" id="UP000727407">
    <property type="component" value="Unassembled WGS sequence"/>
</dbReference>
<dbReference type="AlphaFoldDB" id="A0A8J4TXP3"/>